<accession>A0A3S5AKA5</accession>
<protein>
    <submittedName>
        <fullName evidence="1">Uncharacterized protein</fullName>
    </submittedName>
</protein>
<comment type="caution">
    <text evidence="1">The sequence shown here is derived from an EMBL/GenBank/DDBJ whole genome shotgun (WGS) entry which is preliminary data.</text>
</comment>
<gene>
    <name evidence="1" type="ORF">PXEA_LOCUS32497</name>
</gene>
<reference evidence="1" key="1">
    <citation type="submission" date="2018-11" db="EMBL/GenBank/DDBJ databases">
        <authorList>
            <consortium name="Pathogen Informatics"/>
        </authorList>
    </citation>
    <scope>NUCLEOTIDE SEQUENCE</scope>
</reference>
<proteinExistence type="predicted"/>
<evidence type="ECO:0000313" key="1">
    <source>
        <dbReference type="EMBL" id="VEL39057.1"/>
    </source>
</evidence>
<sequence length="134" mass="15096">MVFQTPSLKSSVADFQVGNNHRLRLVPSRPRATDSLVHRANASMRLQMPTHSAFTPFFFFFPFLYNLRPTNQPRLLSCTSLLSGYKGPEDTSLCDLRCNGPMMADDMPQLAEDAIRDACIEDTSKPRPNYQVGL</sequence>
<name>A0A3S5AKA5_9PLAT</name>
<dbReference type="Proteomes" id="UP000784294">
    <property type="component" value="Unassembled WGS sequence"/>
</dbReference>
<dbReference type="AlphaFoldDB" id="A0A3S5AKA5"/>
<dbReference type="EMBL" id="CAAALY010259952">
    <property type="protein sequence ID" value="VEL39057.1"/>
    <property type="molecule type" value="Genomic_DNA"/>
</dbReference>
<organism evidence="1 2">
    <name type="scientific">Protopolystoma xenopodis</name>
    <dbReference type="NCBI Taxonomy" id="117903"/>
    <lineage>
        <taxon>Eukaryota</taxon>
        <taxon>Metazoa</taxon>
        <taxon>Spiralia</taxon>
        <taxon>Lophotrochozoa</taxon>
        <taxon>Platyhelminthes</taxon>
        <taxon>Monogenea</taxon>
        <taxon>Polyopisthocotylea</taxon>
        <taxon>Polystomatidea</taxon>
        <taxon>Polystomatidae</taxon>
        <taxon>Protopolystoma</taxon>
    </lineage>
</organism>
<evidence type="ECO:0000313" key="2">
    <source>
        <dbReference type="Proteomes" id="UP000784294"/>
    </source>
</evidence>
<keyword evidence="2" id="KW-1185">Reference proteome</keyword>